<dbReference type="Proteomes" id="UP001314635">
    <property type="component" value="Unassembled WGS sequence"/>
</dbReference>
<dbReference type="EMBL" id="JAFCLK010000080">
    <property type="protein sequence ID" value="MBR1141582.1"/>
    <property type="molecule type" value="Genomic_DNA"/>
</dbReference>
<organism evidence="1 2">
    <name type="scientific">Bradyrhizobium denitrificans</name>
    <dbReference type="NCBI Taxonomy" id="2734912"/>
    <lineage>
        <taxon>Bacteria</taxon>
        <taxon>Pseudomonadati</taxon>
        <taxon>Pseudomonadota</taxon>
        <taxon>Alphaproteobacteria</taxon>
        <taxon>Hyphomicrobiales</taxon>
        <taxon>Nitrobacteraceae</taxon>
        <taxon>Bradyrhizobium</taxon>
    </lineage>
</organism>
<dbReference type="RefSeq" id="WP_211400853.1">
    <property type="nucleotide sequence ID" value="NZ_JAFCLK010000080.1"/>
</dbReference>
<keyword evidence="2" id="KW-1185">Reference proteome</keyword>
<protein>
    <submittedName>
        <fullName evidence="1">Uncharacterized protein</fullName>
    </submittedName>
</protein>
<name>A0ABS5GJS7_9BRAD</name>
<sequence>MRSLNRVGAQPVSLPLAADDIVEFHAARLLLLMEICGVKGRIDGLTKMAKLDFFSRYPDFFEVARAEVAPSQSTTEQEQKDDTVESAMVRHHYGPWDKRYYHVLAHLEARDLINVRKKGKAYQIGLTNLGRERAKLLAGRPSFAPLVTRMKEVKKTFGAKTGTFLKTLIYQLFDAEVGQRAMGKKIAK</sequence>
<evidence type="ECO:0000313" key="1">
    <source>
        <dbReference type="EMBL" id="MBR1141582.1"/>
    </source>
</evidence>
<gene>
    <name evidence="1" type="ORF">JQ619_38170</name>
</gene>
<reference evidence="2" key="1">
    <citation type="journal article" date="2021" name="ISME J.">
        <title>Evolutionary origin and ecological implication of a unique nif island in free-living Bradyrhizobium lineages.</title>
        <authorList>
            <person name="Tao J."/>
        </authorList>
    </citation>
    <scope>NUCLEOTIDE SEQUENCE [LARGE SCALE GENOMIC DNA]</scope>
    <source>
        <strain evidence="2">SZCCT0094</strain>
    </source>
</reference>
<evidence type="ECO:0000313" key="2">
    <source>
        <dbReference type="Proteomes" id="UP001314635"/>
    </source>
</evidence>
<comment type="caution">
    <text evidence="1">The sequence shown here is derived from an EMBL/GenBank/DDBJ whole genome shotgun (WGS) entry which is preliminary data.</text>
</comment>
<accession>A0ABS5GJS7</accession>
<proteinExistence type="predicted"/>